<dbReference type="GO" id="GO:0016020">
    <property type="term" value="C:membrane"/>
    <property type="evidence" value="ECO:0007669"/>
    <property type="project" value="UniProtKB-SubCell"/>
</dbReference>
<keyword evidence="4" id="KW-0472">Membrane</keyword>
<evidence type="ECO:0000313" key="7">
    <source>
        <dbReference type="Proteomes" id="UP000756921"/>
    </source>
</evidence>
<keyword evidence="4" id="KW-1133">Transmembrane helix</keyword>
<evidence type="ECO:0000256" key="4">
    <source>
        <dbReference type="SAM" id="Phobius"/>
    </source>
</evidence>
<dbReference type="InterPro" id="IPR050327">
    <property type="entry name" value="Proton-linked_MCT"/>
</dbReference>
<dbReference type="Proteomes" id="UP000756921">
    <property type="component" value="Unassembled WGS sequence"/>
</dbReference>
<evidence type="ECO:0000259" key="5">
    <source>
        <dbReference type="PROSITE" id="PS50850"/>
    </source>
</evidence>
<dbReference type="Gene3D" id="1.20.1250.20">
    <property type="entry name" value="MFS general substrate transporter like domains"/>
    <property type="match status" value="2"/>
</dbReference>
<accession>A0A9P6GPS6</accession>
<dbReference type="PANTHER" id="PTHR11360:SF302">
    <property type="entry name" value="MAJOR FACILITATOR SUPERFAMILY (MFS) PROFILE DOMAIN-CONTAINING PROTEIN"/>
    <property type="match status" value="1"/>
</dbReference>
<gene>
    <name evidence="6" type="ORF">PMIN01_04168</name>
</gene>
<evidence type="ECO:0000256" key="2">
    <source>
        <dbReference type="ARBA" id="ARBA00006727"/>
    </source>
</evidence>
<keyword evidence="7" id="KW-1185">Reference proteome</keyword>
<feature type="transmembrane region" description="Helical" evidence="4">
    <location>
        <begin position="170"/>
        <end position="191"/>
    </location>
</feature>
<feature type="transmembrane region" description="Helical" evidence="4">
    <location>
        <begin position="447"/>
        <end position="467"/>
    </location>
</feature>
<feature type="transmembrane region" description="Helical" evidence="4">
    <location>
        <begin position="113"/>
        <end position="135"/>
    </location>
</feature>
<dbReference type="OrthoDB" id="6499973at2759"/>
<comment type="similarity">
    <text evidence="2">Belongs to the major facilitator superfamily. Monocarboxylate porter (TC 2.A.1.13) family.</text>
</comment>
<keyword evidence="4" id="KW-0812">Transmembrane</keyword>
<feature type="transmembrane region" description="Helical" evidence="4">
    <location>
        <begin position="147"/>
        <end position="164"/>
    </location>
</feature>
<feature type="transmembrane region" description="Helical" evidence="4">
    <location>
        <begin position="312"/>
        <end position="333"/>
    </location>
</feature>
<proteinExistence type="inferred from homology"/>
<sequence length="478" mass="51564">AASAQKDTSLSPYSDTSRSCSVALSETTRTSSASSDYKEDRADAVDPGDVDQVSNERARVTKQQQFKIWLACAMQTFWVQGINQSFGIFQAHYGSEKAFHDGIIRREDQMQRAAIAGIQALGNGGIVAIFAMLFFPRLPLMGRHIKTLCGVAAIFATLGFALAATCTNIWFLLLTQGLLVGIGNGVFFNVLSAILPEYFTNKAGLAQGSVLSCGGFGGLALSLSLPKILDSVGSRWTLGFMSILSAFFLGVSSCLAVPPRKCHKRRTKPVGWGTFKNPTFTLVFTINLINPLTVAIPATFGPEFSKALGYRVAMASVILALVSITSIPARFATGYAADRLGHNNVLFLATFTYAISTLVMWLPAAHTNSKAVWIAFNVVYGCVFGVFNTVINSIQRGHFGDELYYSYNGALASIRGVGYLVGVPVAGSLVSRVDDANLQGSDFTRPIVYTGTLLVVSVFCQAGVRWLDGRKNGWKWLK</sequence>
<dbReference type="SUPFAM" id="SSF103473">
    <property type="entry name" value="MFS general substrate transporter"/>
    <property type="match status" value="1"/>
</dbReference>
<feature type="transmembrane region" description="Helical" evidence="4">
    <location>
        <begin position="279"/>
        <end position="300"/>
    </location>
</feature>
<feature type="domain" description="Major facilitator superfamily (MFS) profile" evidence="5">
    <location>
        <begin position="279"/>
        <end position="478"/>
    </location>
</feature>
<feature type="transmembrane region" description="Helical" evidence="4">
    <location>
        <begin position="403"/>
        <end position="427"/>
    </location>
</feature>
<organism evidence="6 7">
    <name type="scientific">Paraphaeosphaeria minitans</name>
    <dbReference type="NCBI Taxonomy" id="565426"/>
    <lineage>
        <taxon>Eukaryota</taxon>
        <taxon>Fungi</taxon>
        <taxon>Dikarya</taxon>
        <taxon>Ascomycota</taxon>
        <taxon>Pezizomycotina</taxon>
        <taxon>Dothideomycetes</taxon>
        <taxon>Pleosporomycetidae</taxon>
        <taxon>Pleosporales</taxon>
        <taxon>Massarineae</taxon>
        <taxon>Didymosphaeriaceae</taxon>
        <taxon>Paraphaeosphaeria</taxon>
    </lineage>
</organism>
<dbReference type="Pfam" id="PF07690">
    <property type="entry name" value="MFS_1"/>
    <property type="match status" value="1"/>
</dbReference>
<dbReference type="GO" id="GO:0022857">
    <property type="term" value="F:transmembrane transporter activity"/>
    <property type="evidence" value="ECO:0007669"/>
    <property type="project" value="InterPro"/>
</dbReference>
<dbReference type="EMBL" id="WJXW01000003">
    <property type="protein sequence ID" value="KAF9738885.1"/>
    <property type="molecule type" value="Genomic_DNA"/>
</dbReference>
<evidence type="ECO:0000256" key="1">
    <source>
        <dbReference type="ARBA" id="ARBA00004141"/>
    </source>
</evidence>
<dbReference type="PROSITE" id="PS50850">
    <property type="entry name" value="MFS"/>
    <property type="match status" value="1"/>
</dbReference>
<dbReference type="PANTHER" id="PTHR11360">
    <property type="entry name" value="MONOCARBOXYLATE TRANSPORTER"/>
    <property type="match status" value="1"/>
</dbReference>
<dbReference type="InterPro" id="IPR020846">
    <property type="entry name" value="MFS_dom"/>
</dbReference>
<name>A0A9P6GPS6_9PLEO</name>
<evidence type="ECO:0000256" key="3">
    <source>
        <dbReference type="SAM" id="MobiDB-lite"/>
    </source>
</evidence>
<feature type="transmembrane region" description="Helical" evidence="4">
    <location>
        <begin position="236"/>
        <end position="258"/>
    </location>
</feature>
<comment type="caution">
    <text evidence="6">The sequence shown here is derived from an EMBL/GenBank/DDBJ whole genome shotgun (WGS) entry which is preliminary data.</text>
</comment>
<reference evidence="6" key="1">
    <citation type="journal article" date="2020" name="Mol. Plant Microbe Interact.">
        <title>Genome Sequence of the Biocontrol Agent Coniothyrium minitans strain Conio (IMI 134523).</title>
        <authorList>
            <person name="Patel D."/>
            <person name="Shittu T.A."/>
            <person name="Baroncelli R."/>
            <person name="Muthumeenakshi S."/>
            <person name="Osborne T.H."/>
            <person name="Janganan T.K."/>
            <person name="Sreenivasaprasad S."/>
        </authorList>
    </citation>
    <scope>NUCLEOTIDE SEQUENCE</scope>
    <source>
        <strain evidence="6">Conio</strain>
    </source>
</reference>
<feature type="non-terminal residue" evidence="6">
    <location>
        <position position="1"/>
    </location>
</feature>
<comment type="subcellular location">
    <subcellularLocation>
        <location evidence="1">Membrane</location>
        <topology evidence="1">Multi-pass membrane protein</topology>
    </subcellularLocation>
</comment>
<feature type="transmembrane region" description="Helical" evidence="4">
    <location>
        <begin position="345"/>
        <end position="365"/>
    </location>
</feature>
<evidence type="ECO:0000313" key="6">
    <source>
        <dbReference type="EMBL" id="KAF9738885.1"/>
    </source>
</evidence>
<dbReference type="AlphaFoldDB" id="A0A9P6GPS6"/>
<dbReference type="InterPro" id="IPR036259">
    <property type="entry name" value="MFS_trans_sf"/>
</dbReference>
<protein>
    <submittedName>
        <fullName evidence="6">Monocarboxylate permease-like protein</fullName>
    </submittedName>
</protein>
<feature type="transmembrane region" description="Helical" evidence="4">
    <location>
        <begin position="371"/>
        <end position="391"/>
    </location>
</feature>
<feature type="compositionally biased region" description="Polar residues" evidence="3">
    <location>
        <begin position="24"/>
        <end position="35"/>
    </location>
</feature>
<feature type="region of interest" description="Disordered" evidence="3">
    <location>
        <begin position="24"/>
        <end position="55"/>
    </location>
</feature>
<dbReference type="InterPro" id="IPR011701">
    <property type="entry name" value="MFS"/>
</dbReference>